<feature type="domain" description="Membrane transport protein MMPL" evidence="7">
    <location>
        <begin position="497"/>
        <end position="748"/>
    </location>
</feature>
<feature type="transmembrane region" description="Helical" evidence="6">
    <location>
        <begin position="400"/>
        <end position="418"/>
    </location>
</feature>
<keyword evidence="4 6" id="KW-1133">Transmembrane helix</keyword>
<feature type="transmembrane region" description="Helical" evidence="6">
    <location>
        <begin position="694"/>
        <end position="714"/>
    </location>
</feature>
<feature type="transmembrane region" description="Helical" evidence="6">
    <location>
        <begin position="20"/>
        <end position="39"/>
    </location>
</feature>
<feature type="transmembrane region" description="Helical" evidence="6">
    <location>
        <begin position="651"/>
        <end position="673"/>
    </location>
</feature>
<dbReference type="PANTHER" id="PTHR33406:SF12">
    <property type="entry name" value="BLR2997 PROTEIN"/>
    <property type="match status" value="1"/>
</dbReference>
<proteinExistence type="predicted"/>
<feature type="transmembrane region" description="Helical" evidence="6">
    <location>
        <begin position="338"/>
        <end position="364"/>
    </location>
</feature>
<dbReference type="SUPFAM" id="SSF82866">
    <property type="entry name" value="Multidrug efflux transporter AcrB transmembrane domain"/>
    <property type="match status" value="2"/>
</dbReference>
<evidence type="ECO:0000256" key="3">
    <source>
        <dbReference type="ARBA" id="ARBA00022692"/>
    </source>
</evidence>
<reference evidence="8 9" key="1">
    <citation type="submission" date="2019-02" db="EMBL/GenBank/DDBJ databases">
        <title>Deep-cultivation of Planctomycetes and their phenomic and genomic characterization uncovers novel biology.</title>
        <authorList>
            <person name="Wiegand S."/>
            <person name="Jogler M."/>
            <person name="Boedeker C."/>
            <person name="Pinto D."/>
            <person name="Vollmers J."/>
            <person name="Rivas-Marin E."/>
            <person name="Kohn T."/>
            <person name="Peeters S.H."/>
            <person name="Heuer A."/>
            <person name="Rast P."/>
            <person name="Oberbeckmann S."/>
            <person name="Bunk B."/>
            <person name="Jeske O."/>
            <person name="Meyerdierks A."/>
            <person name="Storesund J.E."/>
            <person name="Kallscheuer N."/>
            <person name="Luecker S."/>
            <person name="Lage O.M."/>
            <person name="Pohl T."/>
            <person name="Merkel B.J."/>
            <person name="Hornburger P."/>
            <person name="Mueller R.-W."/>
            <person name="Bruemmer F."/>
            <person name="Labrenz M."/>
            <person name="Spormann A.M."/>
            <person name="Op Den Camp H."/>
            <person name="Overmann J."/>
            <person name="Amann R."/>
            <person name="Jetten M.S.M."/>
            <person name="Mascher T."/>
            <person name="Medema M.H."/>
            <person name="Devos D.P."/>
            <person name="Kaster A.-K."/>
            <person name="Ovreas L."/>
            <person name="Rohde M."/>
            <person name="Galperin M.Y."/>
            <person name="Jogler C."/>
        </authorList>
    </citation>
    <scope>NUCLEOTIDE SEQUENCE [LARGE SCALE GENOMIC DNA]</scope>
    <source>
        <strain evidence="8 9">Poly51</strain>
    </source>
</reference>
<dbReference type="EMBL" id="SJPW01000001">
    <property type="protein sequence ID" value="TWU60200.1"/>
    <property type="molecule type" value="Genomic_DNA"/>
</dbReference>
<gene>
    <name evidence="8" type="ORF">Poly51_04750</name>
</gene>
<comment type="caution">
    <text evidence="8">The sequence shown here is derived from an EMBL/GenBank/DDBJ whole genome shotgun (WGS) entry which is preliminary data.</text>
</comment>
<evidence type="ECO:0000256" key="1">
    <source>
        <dbReference type="ARBA" id="ARBA00004651"/>
    </source>
</evidence>
<feature type="transmembrane region" description="Helical" evidence="6">
    <location>
        <begin position="310"/>
        <end position="332"/>
    </location>
</feature>
<dbReference type="RefSeq" id="WP_186775289.1">
    <property type="nucleotide sequence ID" value="NZ_SJPW01000001.1"/>
</dbReference>
<keyword evidence="5 6" id="KW-0472">Membrane</keyword>
<keyword evidence="3 6" id="KW-0812">Transmembrane</keyword>
<feature type="transmembrane region" description="Helical" evidence="6">
    <location>
        <begin position="267"/>
        <end position="289"/>
    </location>
</feature>
<dbReference type="InterPro" id="IPR050545">
    <property type="entry name" value="Mycobact_MmpL"/>
</dbReference>
<dbReference type="Gene3D" id="1.20.1640.10">
    <property type="entry name" value="Multidrug efflux transporter AcrB transmembrane domain"/>
    <property type="match status" value="2"/>
</dbReference>
<feature type="transmembrane region" description="Helical" evidence="6">
    <location>
        <begin position="726"/>
        <end position="750"/>
    </location>
</feature>
<evidence type="ECO:0000256" key="4">
    <source>
        <dbReference type="ARBA" id="ARBA00022989"/>
    </source>
</evidence>
<feature type="domain" description="Membrane transport protein MMPL" evidence="7">
    <location>
        <begin position="174"/>
        <end position="394"/>
    </location>
</feature>
<dbReference type="Proteomes" id="UP000318288">
    <property type="component" value="Unassembled WGS sequence"/>
</dbReference>
<evidence type="ECO:0000256" key="2">
    <source>
        <dbReference type="ARBA" id="ARBA00022475"/>
    </source>
</evidence>
<name>A0A5C6FH66_9BACT</name>
<feature type="transmembrane region" description="Helical" evidence="6">
    <location>
        <begin position="601"/>
        <end position="619"/>
    </location>
</feature>
<evidence type="ECO:0000259" key="7">
    <source>
        <dbReference type="Pfam" id="PF03176"/>
    </source>
</evidence>
<dbReference type="Pfam" id="PF03176">
    <property type="entry name" value="MMPL"/>
    <property type="match status" value="2"/>
</dbReference>
<evidence type="ECO:0000313" key="9">
    <source>
        <dbReference type="Proteomes" id="UP000318288"/>
    </source>
</evidence>
<accession>A0A5C6FH66</accession>
<evidence type="ECO:0000256" key="5">
    <source>
        <dbReference type="ARBA" id="ARBA00023136"/>
    </source>
</evidence>
<keyword evidence="9" id="KW-1185">Reference proteome</keyword>
<evidence type="ECO:0000313" key="8">
    <source>
        <dbReference type="EMBL" id="TWU60200.1"/>
    </source>
</evidence>
<feature type="transmembrane region" description="Helical" evidence="6">
    <location>
        <begin position="626"/>
        <end position="645"/>
    </location>
</feature>
<comment type="subcellular location">
    <subcellularLocation>
        <location evidence="1">Cell membrane</location>
        <topology evidence="1">Multi-pass membrane protein</topology>
    </subcellularLocation>
</comment>
<keyword evidence="2" id="KW-1003">Cell membrane</keyword>
<organism evidence="8 9">
    <name type="scientific">Rubripirellula tenax</name>
    <dbReference type="NCBI Taxonomy" id="2528015"/>
    <lineage>
        <taxon>Bacteria</taxon>
        <taxon>Pseudomonadati</taxon>
        <taxon>Planctomycetota</taxon>
        <taxon>Planctomycetia</taxon>
        <taxon>Pirellulales</taxon>
        <taxon>Pirellulaceae</taxon>
        <taxon>Rubripirellula</taxon>
    </lineage>
</organism>
<dbReference type="GO" id="GO:0005886">
    <property type="term" value="C:plasma membrane"/>
    <property type="evidence" value="ECO:0007669"/>
    <property type="project" value="UniProtKB-SubCell"/>
</dbReference>
<sequence>MNRSPPRSYGKKVSDVVIRYRWFSLVAGLVIGLAAWPSANRVDFDRSISAMFAADDPTLLAYQELESAFGGNAVVMIVYEDDKFASSDGLVRNEALSAKVAAVPGVAGVLSPSVLNAAVERLRPASLFNRSAALFRKRDPVARGFLEIFAGYTHSSALDRAAVVAMLEPDHLPETIETLRTLASEMSDELESHNVALVGEPVLVHDGFDLIERDGARLAWTTIVLLSAVLLIVLQDLRLVALAALSIVWSVTLTKAIMHWWGIELSLVSTILTAIVTVVSVTAILHLGVAFRTARRRGMSQRAAMTKAMMLLSVPIFWTCATDAAGFAALAISRILPVAQFGIMVAIASIAVFLSLALFAPLILMTGSRWPDATEQKSHGRERLKRLAFQIASWSVRNRGGVIATGVLIAIASVIGLGRAEVETSFLNNFRPQSAIVQDYGNVESNFGGAGVWDIVLDTPDELTEAYMKSVRDLEEELRAIDVDGARLTKVISLADADAVALKVGILKLVSPSTRLSGMQVTMPVFFAALLSDPDDNESAKFRIMLRSEEHLDAGRKTALIDQVRRTVNDSDVGRGGRVTGYYVMMASLVGQMVGDQWRCFAASGVLVWLLLVVATRSVRLATSALLPNLLPVFVVLASVAMMGGKINMGAAMIAAVSIGLSIDGSVHFLAAFRRQIRRGHGGSAASVRAAAGIGAPVVLATVALVIGFGAMTTSEFVPTATFGTLVAATLAIGTFVNLTLLPAIASIGYR</sequence>
<dbReference type="InterPro" id="IPR004869">
    <property type="entry name" value="MMPL_dom"/>
</dbReference>
<feature type="transmembrane region" description="Helical" evidence="6">
    <location>
        <begin position="218"/>
        <end position="234"/>
    </location>
</feature>
<feature type="transmembrane region" description="Helical" evidence="6">
    <location>
        <begin position="239"/>
        <end position="261"/>
    </location>
</feature>
<dbReference type="AlphaFoldDB" id="A0A5C6FH66"/>
<protein>
    <submittedName>
        <fullName evidence="8">MMPL family protein</fullName>
    </submittedName>
</protein>
<dbReference type="PANTHER" id="PTHR33406">
    <property type="entry name" value="MEMBRANE PROTEIN MJ1562-RELATED"/>
    <property type="match status" value="1"/>
</dbReference>
<evidence type="ECO:0000256" key="6">
    <source>
        <dbReference type="SAM" id="Phobius"/>
    </source>
</evidence>